<evidence type="ECO:0000256" key="3">
    <source>
        <dbReference type="ARBA" id="ARBA00022806"/>
    </source>
</evidence>
<dbReference type="InterPro" id="IPR050699">
    <property type="entry name" value="RNA-DNA_Helicase"/>
</dbReference>
<dbReference type="Gene3D" id="3.40.50.300">
    <property type="entry name" value="P-loop containing nucleotide triphosphate hydrolases"/>
    <property type="match status" value="1"/>
</dbReference>
<feature type="region of interest" description="Disordered" evidence="5">
    <location>
        <begin position="49"/>
        <end position="73"/>
    </location>
</feature>
<evidence type="ECO:0000256" key="2">
    <source>
        <dbReference type="ARBA" id="ARBA00022801"/>
    </source>
</evidence>
<gene>
    <name evidence="6" type="ORF">ILYODFUR_036567</name>
</gene>
<dbReference type="InterPro" id="IPR027417">
    <property type="entry name" value="P-loop_NTPase"/>
</dbReference>
<sequence length="116" mass="12831">PCHVVYTDYRPTPLQHYIFPAGGDGLHLVVDENGDFREDNFNTAMQVLRDAGDSGGGSGGGKWDRGRKGGTKGPSSVFKIVKMIMERNFQPVIIFSFSKKECEAYALQVSKLDFNN</sequence>
<keyword evidence="4" id="KW-0067">ATP-binding</keyword>
<organism evidence="6 7">
    <name type="scientific">Ilyodon furcidens</name>
    <name type="common">goldbreast splitfin</name>
    <dbReference type="NCBI Taxonomy" id="33524"/>
    <lineage>
        <taxon>Eukaryota</taxon>
        <taxon>Metazoa</taxon>
        <taxon>Chordata</taxon>
        <taxon>Craniata</taxon>
        <taxon>Vertebrata</taxon>
        <taxon>Euteleostomi</taxon>
        <taxon>Actinopterygii</taxon>
        <taxon>Neopterygii</taxon>
        <taxon>Teleostei</taxon>
        <taxon>Neoteleostei</taxon>
        <taxon>Acanthomorphata</taxon>
        <taxon>Ovalentaria</taxon>
        <taxon>Atherinomorphae</taxon>
        <taxon>Cyprinodontiformes</taxon>
        <taxon>Goodeidae</taxon>
        <taxon>Ilyodon</taxon>
    </lineage>
</organism>
<feature type="non-terminal residue" evidence="6">
    <location>
        <position position="116"/>
    </location>
</feature>
<keyword evidence="7" id="KW-1185">Reference proteome</keyword>
<dbReference type="PANTHER" id="PTHR12131:SF7">
    <property type="entry name" value="EXOSOME RNA HELICASE MTR4"/>
    <property type="match status" value="1"/>
</dbReference>
<keyword evidence="1" id="KW-0547">Nucleotide-binding</keyword>
<evidence type="ECO:0000256" key="4">
    <source>
        <dbReference type="ARBA" id="ARBA00022840"/>
    </source>
</evidence>
<dbReference type="EMBL" id="JAHRIQ010088607">
    <property type="protein sequence ID" value="MEQ2250125.1"/>
    <property type="molecule type" value="Genomic_DNA"/>
</dbReference>
<evidence type="ECO:0000313" key="6">
    <source>
        <dbReference type="EMBL" id="MEQ2250125.1"/>
    </source>
</evidence>
<accession>A0ABV0UY76</accession>
<comment type="caution">
    <text evidence="6">The sequence shown here is derived from an EMBL/GenBank/DDBJ whole genome shotgun (WGS) entry which is preliminary data.</text>
</comment>
<dbReference type="PANTHER" id="PTHR12131">
    <property type="entry name" value="ATP-DEPENDENT RNA AND DNA HELICASE"/>
    <property type="match status" value="1"/>
</dbReference>
<dbReference type="Proteomes" id="UP001482620">
    <property type="component" value="Unassembled WGS sequence"/>
</dbReference>
<evidence type="ECO:0000256" key="1">
    <source>
        <dbReference type="ARBA" id="ARBA00022741"/>
    </source>
</evidence>
<keyword evidence="3" id="KW-0347">Helicase</keyword>
<proteinExistence type="predicted"/>
<dbReference type="SUPFAM" id="SSF52540">
    <property type="entry name" value="P-loop containing nucleoside triphosphate hydrolases"/>
    <property type="match status" value="1"/>
</dbReference>
<evidence type="ECO:0000313" key="7">
    <source>
        <dbReference type="Proteomes" id="UP001482620"/>
    </source>
</evidence>
<protein>
    <submittedName>
        <fullName evidence="6">Uncharacterized protein</fullName>
    </submittedName>
</protein>
<feature type="non-terminal residue" evidence="6">
    <location>
        <position position="1"/>
    </location>
</feature>
<reference evidence="6 7" key="1">
    <citation type="submission" date="2021-06" db="EMBL/GenBank/DDBJ databases">
        <authorList>
            <person name="Palmer J.M."/>
        </authorList>
    </citation>
    <scope>NUCLEOTIDE SEQUENCE [LARGE SCALE GENOMIC DNA]</scope>
    <source>
        <strain evidence="7">if_2019</strain>
        <tissue evidence="6">Muscle</tissue>
    </source>
</reference>
<evidence type="ECO:0000256" key="5">
    <source>
        <dbReference type="SAM" id="MobiDB-lite"/>
    </source>
</evidence>
<name>A0ABV0UY76_9TELE</name>
<keyword evidence="2" id="KW-0378">Hydrolase</keyword>